<evidence type="ECO:0000313" key="7">
    <source>
        <dbReference type="EMBL" id="CAB4563267.1"/>
    </source>
</evidence>
<name>A0A6J6DGK4_9ZZZZ</name>
<evidence type="ECO:0000256" key="4">
    <source>
        <dbReference type="ARBA" id="ARBA00023136"/>
    </source>
</evidence>
<feature type="transmembrane region" description="Helical" evidence="5">
    <location>
        <begin position="7"/>
        <end position="27"/>
    </location>
</feature>
<proteinExistence type="predicted"/>
<evidence type="ECO:0000256" key="2">
    <source>
        <dbReference type="ARBA" id="ARBA00022692"/>
    </source>
</evidence>
<dbReference type="SUPFAM" id="SSF103481">
    <property type="entry name" value="Multidrug resistance efflux transporter EmrE"/>
    <property type="match status" value="2"/>
</dbReference>
<accession>A0A6J6DGK4</accession>
<dbReference type="PANTHER" id="PTHR32322">
    <property type="entry name" value="INNER MEMBRANE TRANSPORTER"/>
    <property type="match status" value="1"/>
</dbReference>
<dbReference type="InterPro" id="IPR000620">
    <property type="entry name" value="EamA_dom"/>
</dbReference>
<organism evidence="7">
    <name type="scientific">freshwater metagenome</name>
    <dbReference type="NCBI Taxonomy" id="449393"/>
    <lineage>
        <taxon>unclassified sequences</taxon>
        <taxon>metagenomes</taxon>
        <taxon>ecological metagenomes</taxon>
    </lineage>
</organism>
<dbReference type="EMBL" id="CAEZTK010000014">
    <property type="protein sequence ID" value="CAB4563267.1"/>
    <property type="molecule type" value="Genomic_DNA"/>
</dbReference>
<evidence type="ECO:0000256" key="3">
    <source>
        <dbReference type="ARBA" id="ARBA00022989"/>
    </source>
</evidence>
<dbReference type="InterPro" id="IPR050638">
    <property type="entry name" value="AA-Vitamin_Transporters"/>
</dbReference>
<evidence type="ECO:0000256" key="1">
    <source>
        <dbReference type="ARBA" id="ARBA00004141"/>
    </source>
</evidence>
<keyword evidence="4 5" id="KW-0472">Membrane</keyword>
<feature type="transmembrane region" description="Helical" evidence="5">
    <location>
        <begin position="33"/>
        <end position="53"/>
    </location>
</feature>
<feature type="transmembrane region" description="Helical" evidence="5">
    <location>
        <begin position="178"/>
        <end position="197"/>
    </location>
</feature>
<dbReference type="InterPro" id="IPR037185">
    <property type="entry name" value="EmrE-like"/>
</dbReference>
<evidence type="ECO:0000259" key="6">
    <source>
        <dbReference type="Pfam" id="PF00892"/>
    </source>
</evidence>
<keyword evidence="3 5" id="KW-1133">Transmembrane helix</keyword>
<dbReference type="PANTHER" id="PTHR32322:SF2">
    <property type="entry name" value="EAMA DOMAIN-CONTAINING PROTEIN"/>
    <property type="match status" value="1"/>
</dbReference>
<feature type="transmembrane region" description="Helical" evidence="5">
    <location>
        <begin position="149"/>
        <end position="166"/>
    </location>
</feature>
<reference evidence="7" key="1">
    <citation type="submission" date="2020-05" db="EMBL/GenBank/DDBJ databases">
        <authorList>
            <person name="Chiriac C."/>
            <person name="Salcher M."/>
            <person name="Ghai R."/>
            <person name="Kavagutti S V."/>
        </authorList>
    </citation>
    <scope>NUCLEOTIDE SEQUENCE</scope>
</reference>
<dbReference type="Pfam" id="PF00892">
    <property type="entry name" value="EamA"/>
    <property type="match status" value="2"/>
</dbReference>
<sequence>MSRKSLFYFLLVGFLWGIPYLLMAVAVEEIPPSAIVAGRTLIGAAILIPVALYRKTFKGAVLGFKFVAFYALLEMIGPWILISTAQKKIDSGLAGLLISTVPIFAAIITSLRGDHTVWQFKRMFGIVVGFIGLIAVVGIESFSGNSHPASIAMMILAAMGYSYAIIMVTTNLPLVDGIAINGLAMAITSIFWAPLAIAQWPSHVTLKPALSLIALGVLCTALAFLVFFKLLVEIGPARGSLVTYLNTSVAVVLGVIVLNEPITIGLIIGLPLVLVGSYLASKKSESDIVAKP</sequence>
<gene>
    <name evidence="7" type="ORF">UFOPK1643_00322</name>
</gene>
<comment type="subcellular location">
    <subcellularLocation>
        <location evidence="1">Membrane</location>
        <topology evidence="1">Multi-pass membrane protein</topology>
    </subcellularLocation>
</comment>
<protein>
    <submittedName>
        <fullName evidence="7">Unannotated protein</fullName>
    </submittedName>
</protein>
<feature type="transmembrane region" description="Helical" evidence="5">
    <location>
        <begin position="60"/>
        <end position="81"/>
    </location>
</feature>
<feature type="transmembrane region" description="Helical" evidence="5">
    <location>
        <begin position="209"/>
        <end position="232"/>
    </location>
</feature>
<feature type="transmembrane region" description="Helical" evidence="5">
    <location>
        <begin position="93"/>
        <end position="111"/>
    </location>
</feature>
<feature type="transmembrane region" description="Helical" evidence="5">
    <location>
        <begin position="123"/>
        <end position="143"/>
    </location>
</feature>
<feature type="transmembrane region" description="Helical" evidence="5">
    <location>
        <begin position="264"/>
        <end position="281"/>
    </location>
</feature>
<dbReference type="AlphaFoldDB" id="A0A6J6DGK4"/>
<feature type="domain" description="EamA" evidence="6">
    <location>
        <begin position="151"/>
        <end position="281"/>
    </location>
</feature>
<dbReference type="GO" id="GO:0016020">
    <property type="term" value="C:membrane"/>
    <property type="evidence" value="ECO:0007669"/>
    <property type="project" value="UniProtKB-SubCell"/>
</dbReference>
<feature type="transmembrane region" description="Helical" evidence="5">
    <location>
        <begin position="239"/>
        <end position="258"/>
    </location>
</feature>
<evidence type="ECO:0000256" key="5">
    <source>
        <dbReference type="SAM" id="Phobius"/>
    </source>
</evidence>
<keyword evidence="2 5" id="KW-0812">Transmembrane</keyword>
<feature type="domain" description="EamA" evidence="6">
    <location>
        <begin position="5"/>
        <end position="137"/>
    </location>
</feature>